<feature type="compositionally biased region" description="Basic residues" evidence="1">
    <location>
        <begin position="107"/>
        <end position="116"/>
    </location>
</feature>
<dbReference type="PANTHER" id="PTHR15657:SF1">
    <property type="entry name" value="THYROID TRANSCRIPTION FACTOR 1-ASSOCIATED PROTEIN 26"/>
    <property type="match status" value="1"/>
</dbReference>
<dbReference type="EMBL" id="KE346351">
    <property type="protein sequence ID" value="EXC34698.1"/>
    <property type="molecule type" value="Genomic_DNA"/>
</dbReference>
<evidence type="ECO:0000313" key="2">
    <source>
        <dbReference type="EMBL" id="EXC34698.1"/>
    </source>
</evidence>
<gene>
    <name evidence="2" type="ORF">L484_020470</name>
</gene>
<reference evidence="3" key="1">
    <citation type="submission" date="2013-01" db="EMBL/GenBank/DDBJ databases">
        <title>Draft Genome Sequence of a Mulberry Tree, Morus notabilis C.K. Schneid.</title>
        <authorList>
            <person name="He N."/>
            <person name="Zhao S."/>
        </authorList>
    </citation>
    <scope>NUCLEOTIDE SEQUENCE</scope>
</reference>
<accession>W9SZQ0</accession>
<feature type="compositionally biased region" description="Basic residues" evidence="1">
    <location>
        <begin position="154"/>
        <end position="168"/>
    </location>
</feature>
<feature type="region of interest" description="Disordered" evidence="1">
    <location>
        <begin position="1"/>
        <end position="34"/>
    </location>
</feature>
<dbReference type="GO" id="GO:0005634">
    <property type="term" value="C:nucleus"/>
    <property type="evidence" value="ECO:0007669"/>
    <property type="project" value="TreeGrafter"/>
</dbReference>
<dbReference type="Pfam" id="PF08524">
    <property type="entry name" value="rRNA_processing"/>
    <property type="match status" value="1"/>
</dbReference>
<feature type="compositionally biased region" description="Polar residues" evidence="1">
    <location>
        <begin position="77"/>
        <end position="86"/>
    </location>
</feature>
<dbReference type="eggNOG" id="KOG4851">
    <property type="taxonomic scope" value="Eukaryota"/>
</dbReference>
<dbReference type="STRING" id="981085.W9SZQ0"/>
<dbReference type="PANTHER" id="PTHR15657">
    <property type="entry name" value="THYROID TRANSCRIPTION FACTOR 1-ASSOCIATED PROTEIN 26"/>
    <property type="match status" value="1"/>
</dbReference>
<dbReference type="KEGG" id="mnt:21403365"/>
<evidence type="ECO:0000313" key="3">
    <source>
        <dbReference type="Proteomes" id="UP000030645"/>
    </source>
</evidence>
<feature type="region of interest" description="Disordered" evidence="1">
    <location>
        <begin position="74"/>
        <end position="116"/>
    </location>
</feature>
<protein>
    <recommendedName>
        <fullName evidence="4">rRNA-processing protein FYV7</fullName>
    </recommendedName>
</protein>
<evidence type="ECO:0000256" key="1">
    <source>
        <dbReference type="SAM" id="MobiDB-lite"/>
    </source>
</evidence>
<dbReference type="InterPro" id="IPR013730">
    <property type="entry name" value="Fyv7/TAP26"/>
</dbReference>
<keyword evidence="3" id="KW-1185">Reference proteome</keyword>
<feature type="compositionally biased region" description="Basic and acidic residues" evidence="1">
    <location>
        <begin position="142"/>
        <end position="153"/>
    </location>
</feature>
<dbReference type="Proteomes" id="UP000030645">
    <property type="component" value="Unassembled WGS sequence"/>
</dbReference>
<dbReference type="OrthoDB" id="1928808at2759"/>
<evidence type="ECO:0008006" key="4">
    <source>
        <dbReference type="Google" id="ProtNLM"/>
    </source>
</evidence>
<proteinExistence type="predicted"/>
<feature type="region of interest" description="Disordered" evidence="1">
    <location>
        <begin position="142"/>
        <end position="172"/>
    </location>
</feature>
<organism evidence="2 3">
    <name type="scientific">Morus notabilis</name>
    <dbReference type="NCBI Taxonomy" id="981085"/>
    <lineage>
        <taxon>Eukaryota</taxon>
        <taxon>Viridiplantae</taxon>
        <taxon>Streptophyta</taxon>
        <taxon>Embryophyta</taxon>
        <taxon>Tracheophyta</taxon>
        <taxon>Spermatophyta</taxon>
        <taxon>Magnoliopsida</taxon>
        <taxon>eudicotyledons</taxon>
        <taxon>Gunneridae</taxon>
        <taxon>Pentapetalae</taxon>
        <taxon>rosids</taxon>
        <taxon>fabids</taxon>
        <taxon>Rosales</taxon>
        <taxon>Moraceae</taxon>
        <taxon>Moreae</taxon>
        <taxon>Morus</taxon>
    </lineage>
</organism>
<name>W9SZQ0_9ROSA</name>
<sequence length="193" mass="22789">MKNWPPKDEAKRGEISGPKSVNMKRRNNKAKNMTSGLSLEAFNAKSNRNYYNPALIKKQKEFYKNAKYVSKFKKSIKQQGQQNDLSSIIRPQEDDNETERNSEMMNKKSKKGKNKGKFSLKEIYDKKREEEEKEKMEREAIIQKQKEERENAKARRKAVKEKMYKKTRSGQPVMKYRIERLLETIQGSKSNNS</sequence>
<feature type="compositionally biased region" description="Basic and acidic residues" evidence="1">
    <location>
        <begin position="1"/>
        <end position="14"/>
    </location>
</feature>
<dbReference type="AlphaFoldDB" id="W9SZQ0"/>